<evidence type="ECO:0000256" key="1">
    <source>
        <dbReference type="SAM" id="MobiDB-lite"/>
    </source>
</evidence>
<protein>
    <submittedName>
        <fullName evidence="2">Uncharacterized protein</fullName>
    </submittedName>
</protein>
<organism evidence="2">
    <name type="scientific">marine sediment metagenome</name>
    <dbReference type="NCBI Taxonomy" id="412755"/>
    <lineage>
        <taxon>unclassified sequences</taxon>
        <taxon>metagenomes</taxon>
        <taxon>ecological metagenomes</taxon>
    </lineage>
</organism>
<dbReference type="EMBL" id="BARW01033726">
    <property type="protein sequence ID" value="GAJ12865.1"/>
    <property type="molecule type" value="Genomic_DNA"/>
</dbReference>
<sequence>MQTDEGEKMTHISEVIPRVLDSGDSKLSSPDQMTETKTEDCQCGECGSTFQGEVTTYK</sequence>
<proteinExistence type="predicted"/>
<feature type="non-terminal residue" evidence="2">
    <location>
        <position position="58"/>
    </location>
</feature>
<comment type="caution">
    <text evidence="2">The sequence shown here is derived from an EMBL/GenBank/DDBJ whole genome shotgun (WGS) entry which is preliminary data.</text>
</comment>
<feature type="region of interest" description="Disordered" evidence="1">
    <location>
        <begin position="1"/>
        <end position="40"/>
    </location>
</feature>
<evidence type="ECO:0000313" key="2">
    <source>
        <dbReference type="EMBL" id="GAJ12865.1"/>
    </source>
</evidence>
<feature type="compositionally biased region" description="Basic and acidic residues" evidence="1">
    <location>
        <begin position="1"/>
        <end position="11"/>
    </location>
</feature>
<reference evidence="2" key="1">
    <citation type="journal article" date="2014" name="Front. Microbiol.">
        <title>High frequency of phylogenetically diverse reductive dehalogenase-homologous genes in deep subseafloor sedimentary metagenomes.</title>
        <authorList>
            <person name="Kawai M."/>
            <person name="Futagami T."/>
            <person name="Toyoda A."/>
            <person name="Takaki Y."/>
            <person name="Nishi S."/>
            <person name="Hori S."/>
            <person name="Arai W."/>
            <person name="Tsubouchi T."/>
            <person name="Morono Y."/>
            <person name="Uchiyama I."/>
            <person name="Ito T."/>
            <person name="Fujiyama A."/>
            <person name="Inagaki F."/>
            <person name="Takami H."/>
        </authorList>
    </citation>
    <scope>NUCLEOTIDE SEQUENCE</scope>
    <source>
        <strain evidence="2">Expedition CK06-06</strain>
    </source>
</reference>
<name>X1VST0_9ZZZZ</name>
<dbReference type="AlphaFoldDB" id="X1VST0"/>
<gene>
    <name evidence="2" type="ORF">S12H4_53050</name>
</gene>
<accession>X1VST0</accession>